<dbReference type="EMBL" id="QRZA01000013">
    <property type="protein sequence ID" value="RGV33410.1"/>
    <property type="molecule type" value="Genomic_DNA"/>
</dbReference>
<dbReference type="InterPro" id="IPR032508">
    <property type="entry name" value="FecR_C"/>
</dbReference>
<comment type="caution">
    <text evidence="6">The sequence shown here is derived from an EMBL/GenBank/DDBJ whole genome shotgun (WGS) entry which is preliminary data.</text>
</comment>
<dbReference type="InterPro" id="IPR006860">
    <property type="entry name" value="FecR"/>
</dbReference>
<dbReference type="Proteomes" id="UP000286038">
    <property type="component" value="Unassembled WGS sequence"/>
</dbReference>
<evidence type="ECO:0000313" key="5">
    <source>
        <dbReference type="EMBL" id="RGY18898.1"/>
    </source>
</evidence>
<name>A0A415QH70_9BACT</name>
<dbReference type="Pfam" id="PF16344">
    <property type="entry name" value="FecR_C"/>
    <property type="match status" value="1"/>
</dbReference>
<protein>
    <submittedName>
        <fullName evidence="6">FecR family protein</fullName>
    </submittedName>
</protein>
<feature type="transmembrane region" description="Helical" evidence="1">
    <location>
        <begin position="92"/>
        <end position="113"/>
    </location>
</feature>
<dbReference type="Proteomes" id="UP000283589">
    <property type="component" value="Unassembled WGS sequence"/>
</dbReference>
<keyword evidence="1" id="KW-0812">Transmembrane</keyword>
<evidence type="ECO:0000313" key="6">
    <source>
        <dbReference type="EMBL" id="RHM42527.1"/>
    </source>
</evidence>
<sequence length="397" mass="45927">MFSMVECPKDYKISRLIAKKLMGVILPEDEERLNAWLEEDARNKDLYRRILETENLSVRDMYAKRLDVEHTWDTLRVQLVGQRKCRSLFSSWQIGVVASVILFVGIGLYWGFWKKSEVEQVEMVACVEMRGAKAVLVTSQGNEIVLQDSTVRLISLGGGMVAQNDGSRVSYEGNGDMEKDDVLEYNTIRVPRGGEYKLFLSDNTEVFLNSDSEIRFPVKFGKGKRDVFLRGEAFFVVTKDASRPFVVNANDKMSVEVLGTQFNLQAYPDDTFVETTLNDGAVRVFNGKQGVKLRPDEQAVYDEGKFTVRKVDASRYSAWKEGKFMLLNHSLENIMTRLARWYNIDIFWENPEVKEYHFSGELARYEDFTEILRMLELATRVHFEVRDRTVFVRKIEK</sequence>
<dbReference type="Gene3D" id="2.60.120.1440">
    <property type="match status" value="1"/>
</dbReference>
<feature type="domain" description="Protein FecR C-terminal" evidence="3">
    <location>
        <begin position="324"/>
        <end position="392"/>
    </location>
</feature>
<evidence type="ECO:0000313" key="7">
    <source>
        <dbReference type="Proteomes" id="UP000283589"/>
    </source>
</evidence>
<keyword evidence="1" id="KW-1133">Transmembrane helix</keyword>
<evidence type="ECO:0000313" key="8">
    <source>
        <dbReference type="Proteomes" id="UP000286038"/>
    </source>
</evidence>
<reference evidence="7 8" key="1">
    <citation type="submission" date="2018-08" db="EMBL/GenBank/DDBJ databases">
        <title>A genome reference for cultivated species of the human gut microbiota.</title>
        <authorList>
            <person name="Zou Y."/>
            <person name="Xue W."/>
            <person name="Luo G."/>
        </authorList>
    </citation>
    <scope>NUCLEOTIDE SEQUENCE [LARGE SCALE GENOMIC DNA]</scope>
    <source>
        <strain evidence="4 7">AF14-49</strain>
        <strain evidence="6 8">AF34-33</strain>
        <strain evidence="5 9">OF02-7</strain>
    </source>
</reference>
<evidence type="ECO:0000313" key="9">
    <source>
        <dbReference type="Proteomes" id="UP000286063"/>
    </source>
</evidence>
<dbReference type="Proteomes" id="UP000286063">
    <property type="component" value="Unassembled WGS sequence"/>
</dbReference>
<dbReference type="STRING" id="1121130.GCA_000519105_02041"/>
<dbReference type="PANTHER" id="PTHR30273:SF2">
    <property type="entry name" value="PROTEIN FECR"/>
    <property type="match status" value="1"/>
</dbReference>
<dbReference type="AlphaFoldDB" id="A0A415QH70"/>
<keyword evidence="1" id="KW-0472">Membrane</keyword>
<evidence type="ECO:0000259" key="2">
    <source>
        <dbReference type="Pfam" id="PF04773"/>
    </source>
</evidence>
<organism evidence="6 8">
    <name type="scientific">Butyricimonas virosa</name>
    <dbReference type="NCBI Taxonomy" id="544645"/>
    <lineage>
        <taxon>Bacteria</taxon>
        <taxon>Pseudomonadati</taxon>
        <taxon>Bacteroidota</taxon>
        <taxon>Bacteroidia</taxon>
        <taxon>Bacteroidales</taxon>
        <taxon>Odoribacteraceae</taxon>
        <taxon>Butyricimonas</taxon>
    </lineage>
</organism>
<dbReference type="EMBL" id="QSCR01000009">
    <property type="protein sequence ID" value="RGY18898.1"/>
    <property type="molecule type" value="Genomic_DNA"/>
</dbReference>
<evidence type="ECO:0000259" key="3">
    <source>
        <dbReference type="Pfam" id="PF16344"/>
    </source>
</evidence>
<dbReference type="OrthoDB" id="772265at2"/>
<dbReference type="EMBL" id="QRPV01000012">
    <property type="protein sequence ID" value="RHM42527.1"/>
    <property type="molecule type" value="Genomic_DNA"/>
</dbReference>
<evidence type="ECO:0000256" key="1">
    <source>
        <dbReference type="SAM" id="Phobius"/>
    </source>
</evidence>
<evidence type="ECO:0000313" key="4">
    <source>
        <dbReference type="EMBL" id="RGV33410.1"/>
    </source>
</evidence>
<accession>A0A415QH70</accession>
<proteinExistence type="predicted"/>
<dbReference type="GO" id="GO:0016989">
    <property type="term" value="F:sigma factor antagonist activity"/>
    <property type="evidence" value="ECO:0007669"/>
    <property type="project" value="TreeGrafter"/>
</dbReference>
<dbReference type="PANTHER" id="PTHR30273">
    <property type="entry name" value="PERIPLASMIC SIGNAL SENSOR AND SIGMA FACTOR ACTIVATOR FECR-RELATED"/>
    <property type="match status" value="1"/>
</dbReference>
<dbReference type="Gene3D" id="3.55.50.30">
    <property type="match status" value="1"/>
</dbReference>
<feature type="domain" description="FecR protein" evidence="2">
    <location>
        <begin position="187"/>
        <end position="283"/>
    </location>
</feature>
<dbReference type="InterPro" id="IPR012373">
    <property type="entry name" value="Ferrdict_sens_TM"/>
</dbReference>
<gene>
    <name evidence="4" type="ORF">DWW18_11025</name>
    <name evidence="6" type="ORF">DWZ68_11020</name>
    <name evidence="5" type="ORF">DXA50_07410</name>
</gene>
<dbReference type="Pfam" id="PF04773">
    <property type="entry name" value="FecR"/>
    <property type="match status" value="1"/>
</dbReference>